<name>A0A6J3LS88_9PEZI</name>
<reference evidence="2" key="3">
    <citation type="submission" date="2025-08" db="UniProtKB">
        <authorList>
            <consortium name="RefSeq"/>
        </authorList>
    </citation>
    <scope>IDENTIFICATION</scope>
    <source>
        <strain evidence="2">CBS 342.82</strain>
    </source>
</reference>
<keyword evidence="1" id="KW-1185">Reference proteome</keyword>
<dbReference type="GeneID" id="54366798"/>
<dbReference type="RefSeq" id="XP_033455692.1">
    <property type="nucleotide sequence ID" value="XM_033608997.1"/>
</dbReference>
<gene>
    <name evidence="2" type="ORF">K489DRAFT_87807</name>
</gene>
<reference evidence="2" key="2">
    <citation type="submission" date="2020-04" db="EMBL/GenBank/DDBJ databases">
        <authorList>
            <consortium name="NCBI Genome Project"/>
        </authorList>
    </citation>
    <scope>NUCLEOTIDE SEQUENCE</scope>
    <source>
        <strain evidence="2">CBS 342.82</strain>
    </source>
</reference>
<protein>
    <submittedName>
        <fullName evidence="2">Uncharacterized protein</fullName>
    </submittedName>
</protein>
<dbReference type="AlphaFoldDB" id="A0A6J3LS88"/>
<reference evidence="2" key="1">
    <citation type="submission" date="2020-01" db="EMBL/GenBank/DDBJ databases">
        <authorList>
            <consortium name="DOE Joint Genome Institute"/>
            <person name="Haridas S."/>
            <person name="Albert R."/>
            <person name="Binder M."/>
            <person name="Bloem J."/>
            <person name="Labutti K."/>
            <person name="Salamov A."/>
            <person name="Andreopoulos B."/>
            <person name="Baker S.E."/>
            <person name="Barry K."/>
            <person name="Bills G."/>
            <person name="Bluhm B.H."/>
            <person name="Cannon C."/>
            <person name="Castanera R."/>
            <person name="Culley D.E."/>
            <person name="Daum C."/>
            <person name="Ezra D."/>
            <person name="Gonzalez J.B."/>
            <person name="Henrissat B."/>
            <person name="Kuo A."/>
            <person name="Liang C."/>
            <person name="Lipzen A."/>
            <person name="Lutzoni F."/>
            <person name="Magnuson J."/>
            <person name="Mondo S."/>
            <person name="Nolan M."/>
            <person name="Ohm R."/>
            <person name="Pangilinan J."/>
            <person name="Park H.-J."/>
            <person name="Ramirez L."/>
            <person name="Alfaro M."/>
            <person name="Sun H."/>
            <person name="Tritt A."/>
            <person name="Yoshinaga Y."/>
            <person name="Zwiers L.-H."/>
            <person name="Turgeon B.G."/>
            <person name="Goodwin S.B."/>
            <person name="Spatafora J.W."/>
            <person name="Crous P.W."/>
            <person name="Grigoriev I.V."/>
        </authorList>
    </citation>
    <scope>NUCLEOTIDE SEQUENCE</scope>
    <source>
        <strain evidence="2">CBS 342.82</strain>
    </source>
</reference>
<proteinExistence type="predicted"/>
<accession>A0A6J3LS88</accession>
<dbReference type="Proteomes" id="UP000504637">
    <property type="component" value="Unplaced"/>
</dbReference>
<evidence type="ECO:0000313" key="1">
    <source>
        <dbReference type="Proteomes" id="UP000504637"/>
    </source>
</evidence>
<sequence length="124" mass="13914">MKISVAIKVLDTCSGRHCGTHSNLVPADAIAFAHYFHRHVGFNRLCHASHHGRCPLGLWWAIGLVLAFVVARMCSRIRVVVTFLVYLSRPSSVDHHDVIHLRHQTTINRAPSRSDDRTSGRSKV</sequence>
<organism evidence="2">
    <name type="scientific">Dissoconium aciculare CBS 342.82</name>
    <dbReference type="NCBI Taxonomy" id="1314786"/>
    <lineage>
        <taxon>Eukaryota</taxon>
        <taxon>Fungi</taxon>
        <taxon>Dikarya</taxon>
        <taxon>Ascomycota</taxon>
        <taxon>Pezizomycotina</taxon>
        <taxon>Dothideomycetes</taxon>
        <taxon>Dothideomycetidae</taxon>
        <taxon>Mycosphaerellales</taxon>
        <taxon>Dissoconiaceae</taxon>
        <taxon>Dissoconium</taxon>
    </lineage>
</organism>
<evidence type="ECO:0000313" key="2">
    <source>
        <dbReference type="RefSeq" id="XP_033455692.1"/>
    </source>
</evidence>